<dbReference type="EMBL" id="JBHUMX010000035">
    <property type="protein sequence ID" value="MFD2629302.1"/>
    <property type="molecule type" value="Genomic_DNA"/>
</dbReference>
<protein>
    <submittedName>
        <fullName evidence="2">YwdI family protein</fullName>
    </submittedName>
</protein>
<keyword evidence="3" id="KW-1185">Reference proteome</keyword>
<proteinExistence type="predicted"/>
<organism evidence="2 3">
    <name type="scientific">Oceanobacillus kapialis</name>
    <dbReference type="NCBI Taxonomy" id="481353"/>
    <lineage>
        <taxon>Bacteria</taxon>
        <taxon>Bacillati</taxon>
        <taxon>Bacillota</taxon>
        <taxon>Bacilli</taxon>
        <taxon>Bacillales</taxon>
        <taxon>Bacillaceae</taxon>
        <taxon>Oceanobacillus</taxon>
    </lineage>
</organism>
<evidence type="ECO:0000313" key="2">
    <source>
        <dbReference type="EMBL" id="MFD2629302.1"/>
    </source>
</evidence>
<reference evidence="3" key="1">
    <citation type="journal article" date="2019" name="Int. J. Syst. Evol. Microbiol.">
        <title>The Global Catalogue of Microorganisms (GCM) 10K type strain sequencing project: providing services to taxonomists for standard genome sequencing and annotation.</title>
        <authorList>
            <consortium name="The Broad Institute Genomics Platform"/>
            <consortium name="The Broad Institute Genome Sequencing Center for Infectious Disease"/>
            <person name="Wu L."/>
            <person name="Ma J."/>
        </authorList>
    </citation>
    <scope>NUCLEOTIDE SEQUENCE [LARGE SCALE GENOMIC DNA]</scope>
    <source>
        <strain evidence="3">TISTR 1858</strain>
    </source>
</reference>
<feature type="region of interest" description="Disordered" evidence="1">
    <location>
        <begin position="72"/>
        <end position="105"/>
    </location>
</feature>
<accession>A0ABW5Q0W4</accession>
<name>A0ABW5Q0W4_9BACI</name>
<sequence>MAVTNETILQKMMKELEQAKANKYEDNVVQKHVQNVRLLCDLFLDDAEEPLVESSPKVAQVEDISVAEMKAMMGQDPQETRENKTRKQKNTLEEEDGNGDSIFDF</sequence>
<dbReference type="Proteomes" id="UP001597451">
    <property type="component" value="Unassembled WGS sequence"/>
</dbReference>
<evidence type="ECO:0000256" key="1">
    <source>
        <dbReference type="SAM" id="MobiDB-lite"/>
    </source>
</evidence>
<evidence type="ECO:0000313" key="3">
    <source>
        <dbReference type="Proteomes" id="UP001597451"/>
    </source>
</evidence>
<dbReference type="RefSeq" id="WP_379562085.1">
    <property type="nucleotide sequence ID" value="NZ_JBHUMX010000035.1"/>
</dbReference>
<comment type="caution">
    <text evidence="2">The sequence shown here is derived from an EMBL/GenBank/DDBJ whole genome shotgun (WGS) entry which is preliminary data.</text>
</comment>
<gene>
    <name evidence="2" type="ORF">ACFSUN_10990</name>
</gene>
<dbReference type="InterPro" id="IPR035218">
    <property type="entry name" value="DUF5327"/>
</dbReference>
<dbReference type="Pfam" id="PF17261">
    <property type="entry name" value="DUF5327"/>
    <property type="match status" value="1"/>
</dbReference>